<evidence type="ECO:0000259" key="8">
    <source>
        <dbReference type="Pfam" id="PF23276"/>
    </source>
</evidence>
<evidence type="ECO:0000259" key="7">
    <source>
        <dbReference type="Pfam" id="PF17177"/>
    </source>
</evidence>
<dbReference type="EMBL" id="JASBNA010000004">
    <property type="protein sequence ID" value="KAK7692328.1"/>
    <property type="molecule type" value="Genomic_DNA"/>
</dbReference>
<keyword evidence="10" id="KW-1185">Reference proteome</keyword>
<comment type="function">
    <text evidence="3">Regulates mitochondrial small subunit maturation by controlling 15S rRNA 5'-end processing. Localizes to the 5' precursor of the 15S rRNA in a position that is subsequently occupied by mS47 in the mature yeast mtSSU. Uses structure and sequence-specific RNA recognition, binding to a single-stranded region of the precursor and specifically recognizing bases -6 to -1. The exchange of Ccm1 for mS47 is coupled to the irreversible removal of precursor rRNA that is accompanied by conformational changes of the mitoribosomal proteins uS5m and mS26. These conformational changes signal completion of 5'-end rRNA processing through protection of the mature 5'-end of the 15S rRNA and stabilization of mS47. The removal of the 5' precursor together with the dissociation of Ccm1 may be catalyzed by the 5'-3' exoribonuclease Pet127. Involved in the specific removal of group I introns in mitochondrial encoded transcripts.</text>
</comment>
<evidence type="ECO:0000313" key="9">
    <source>
        <dbReference type="EMBL" id="KAK7692328.1"/>
    </source>
</evidence>
<dbReference type="Proteomes" id="UP001385951">
    <property type="component" value="Unassembled WGS sequence"/>
</dbReference>
<feature type="domain" description="PROP1-like PPR" evidence="7">
    <location>
        <begin position="99"/>
        <end position="233"/>
    </location>
</feature>
<evidence type="ECO:0000313" key="10">
    <source>
        <dbReference type="Proteomes" id="UP001385951"/>
    </source>
</evidence>
<dbReference type="Pfam" id="PF23276">
    <property type="entry name" value="TPR_24"/>
    <property type="match status" value="1"/>
</dbReference>
<evidence type="ECO:0000256" key="1">
    <source>
        <dbReference type="ARBA" id="ARBA00006192"/>
    </source>
</evidence>
<gene>
    <name evidence="9" type="ORF">QCA50_003953</name>
</gene>
<dbReference type="InterPro" id="IPR002885">
    <property type="entry name" value="PPR_rpt"/>
</dbReference>
<dbReference type="AlphaFoldDB" id="A0AAW0GQ20"/>
<name>A0AAW0GQ20_9APHY</name>
<evidence type="ECO:0000256" key="5">
    <source>
        <dbReference type="PROSITE-ProRule" id="PRU00708"/>
    </source>
</evidence>
<dbReference type="PANTHER" id="PTHR47447">
    <property type="entry name" value="OS03G0856100 PROTEIN"/>
    <property type="match status" value="1"/>
</dbReference>
<accession>A0AAW0GQ20</accession>
<dbReference type="Gene3D" id="1.25.40.10">
    <property type="entry name" value="Tetratricopeptide repeat domain"/>
    <property type="match status" value="4"/>
</dbReference>
<dbReference type="Pfam" id="PF17177">
    <property type="entry name" value="PPR_long"/>
    <property type="match status" value="1"/>
</dbReference>
<feature type="repeat" description="PPR" evidence="5">
    <location>
        <begin position="186"/>
        <end position="220"/>
    </location>
</feature>
<evidence type="ECO:0000256" key="6">
    <source>
        <dbReference type="SAM" id="MobiDB-lite"/>
    </source>
</evidence>
<dbReference type="PROSITE" id="PS51375">
    <property type="entry name" value="PPR"/>
    <property type="match status" value="5"/>
</dbReference>
<sequence>MLASCSRNVLKNSLRVPGAVERNAPAAVYLQCRAQQQCRNSSRQRRSRDAENMYSHRRRSDDDDYNFRPQQPVTRPVAVASPTAKANLEIGRLCDRKRYVDVFNLIKDMKDADIKPDHITYDHLLSLCAKIHAPIEAWAIFEDMLAMGFHPERETFHHLISAAFTRDIGDTWNVLDMMAQYDIAPNHKTYELVITRMTQADNLESALQRLAEMNRAGLTPTLQTAEMLIRLACKFNLPRLALDLADTFEDTAIRRLDGNVWMECLISSADSLYSDGVLRCWQKVVNELKMVPDEGCCIAVLHTVARHQLPALGMEVFRILQSIGVTWEEHHFVPLIEAFARSNKLKEAFGILELMRSANIEPLPESAAPIFDVISQSIETLDEAWTLLDELHAEGKPIDIVALNTTIHAAAHLGDLQRAVGIYKVFPDFKVKPNVETFNLLLRGCQITKHRELGDRFLTDMREAGIKPNATTYERLVILCTTQPTYEDAFFYLEEMKSSGFKPPYSVYESIVRKCVMTGDSRYKLALDEMTEQGHMLLPRLKSYIDSGGKHEGEKKPAVRDERRMLENGWNREATA</sequence>
<dbReference type="PANTHER" id="PTHR47447:SF17">
    <property type="entry name" value="OS12G0638900 PROTEIN"/>
    <property type="match status" value="1"/>
</dbReference>
<feature type="region of interest" description="Disordered" evidence="6">
    <location>
        <begin position="40"/>
        <end position="73"/>
    </location>
</feature>
<feature type="repeat" description="PPR" evidence="5">
    <location>
        <begin position="117"/>
        <end position="151"/>
    </location>
</feature>
<evidence type="ECO:0000256" key="3">
    <source>
        <dbReference type="ARBA" id="ARBA00044493"/>
    </source>
</evidence>
<dbReference type="InterPro" id="IPR033443">
    <property type="entry name" value="PROP1-like_PPR_dom"/>
</dbReference>
<evidence type="ECO:0000256" key="4">
    <source>
        <dbReference type="ARBA" id="ARBA00044511"/>
    </source>
</evidence>
<proteinExistence type="inferred from homology"/>
<protein>
    <recommendedName>
        <fullName evidence="11">Pentacotripeptide-repeat region of PRORP domain-containing protein</fullName>
    </recommendedName>
</protein>
<feature type="repeat" description="PPR" evidence="5">
    <location>
        <begin position="328"/>
        <end position="362"/>
    </location>
</feature>
<dbReference type="InterPro" id="IPR057027">
    <property type="entry name" value="TPR_mt"/>
</dbReference>
<evidence type="ECO:0008006" key="11">
    <source>
        <dbReference type="Google" id="ProtNLM"/>
    </source>
</evidence>
<evidence type="ECO:0000256" key="2">
    <source>
        <dbReference type="ARBA" id="ARBA00022737"/>
    </source>
</evidence>
<dbReference type="Pfam" id="PF13812">
    <property type="entry name" value="PPR_3"/>
    <property type="match status" value="1"/>
</dbReference>
<organism evidence="9 10">
    <name type="scientific">Cerrena zonata</name>
    <dbReference type="NCBI Taxonomy" id="2478898"/>
    <lineage>
        <taxon>Eukaryota</taxon>
        <taxon>Fungi</taxon>
        <taxon>Dikarya</taxon>
        <taxon>Basidiomycota</taxon>
        <taxon>Agaricomycotina</taxon>
        <taxon>Agaricomycetes</taxon>
        <taxon>Polyporales</taxon>
        <taxon>Cerrenaceae</taxon>
        <taxon>Cerrena</taxon>
    </lineage>
</organism>
<feature type="repeat" description="PPR" evidence="5">
    <location>
        <begin position="469"/>
        <end position="503"/>
    </location>
</feature>
<keyword evidence="2" id="KW-0677">Repeat</keyword>
<feature type="compositionally biased region" description="Basic and acidic residues" evidence="6">
    <location>
        <begin position="548"/>
        <end position="566"/>
    </location>
</feature>
<comment type="similarity">
    <text evidence="1">Belongs to the CCM1 family.</text>
</comment>
<feature type="repeat" description="PPR" evidence="5">
    <location>
        <begin position="434"/>
        <end position="468"/>
    </location>
</feature>
<reference evidence="9 10" key="1">
    <citation type="submission" date="2022-09" db="EMBL/GenBank/DDBJ databases">
        <authorList>
            <person name="Palmer J.M."/>
        </authorList>
    </citation>
    <scope>NUCLEOTIDE SEQUENCE [LARGE SCALE GENOMIC DNA]</scope>
    <source>
        <strain evidence="9 10">DSM 7382</strain>
    </source>
</reference>
<feature type="domain" description="Pentatricopeptide repeat-containing protein-mitochondrial" evidence="8">
    <location>
        <begin position="294"/>
        <end position="425"/>
    </location>
</feature>
<comment type="caution">
    <text evidence="9">The sequence shown here is derived from an EMBL/GenBank/DDBJ whole genome shotgun (WGS) entry which is preliminary data.</text>
</comment>
<feature type="region of interest" description="Disordered" evidence="6">
    <location>
        <begin position="547"/>
        <end position="576"/>
    </location>
</feature>
<comment type="subunit">
    <text evidence="4">Binds to mitochondrial small subunit 15S rRNA.</text>
</comment>
<dbReference type="InterPro" id="IPR011990">
    <property type="entry name" value="TPR-like_helical_dom_sf"/>
</dbReference>
<dbReference type="NCBIfam" id="TIGR00756">
    <property type="entry name" value="PPR"/>
    <property type="match status" value="1"/>
</dbReference>